<protein>
    <submittedName>
        <fullName evidence="1">Uncharacterized protein</fullName>
    </submittedName>
</protein>
<evidence type="ECO:0000313" key="2">
    <source>
        <dbReference type="Proteomes" id="UP000253099"/>
    </source>
</evidence>
<dbReference type="AlphaFoldDB" id="A0A366MFA9"/>
<keyword evidence="2" id="KW-1185">Reference proteome</keyword>
<reference evidence="1 2" key="1">
    <citation type="submission" date="2018-06" db="EMBL/GenBank/DDBJ databases">
        <title>Genomic insight into two independent archaeal endosymbiosis events.</title>
        <authorList>
            <person name="Lind A.E."/>
            <person name="Lewis W.H."/>
            <person name="Spang A."/>
            <person name="Guy L."/>
            <person name="Embley M.T."/>
            <person name="Ettema T.J.G."/>
        </authorList>
    </citation>
    <scope>NUCLEOTIDE SEQUENCE [LARGE SCALE GENOMIC DNA]</scope>
    <source>
        <strain evidence="1">NOE</strain>
    </source>
</reference>
<dbReference type="InterPro" id="IPR011256">
    <property type="entry name" value="Reg_factor_effector_dom_sf"/>
</dbReference>
<proteinExistence type="predicted"/>
<organism evidence="1 2">
    <name type="scientific">Candidatus Methanobinarius endosymbioticus</name>
    <dbReference type="NCBI Taxonomy" id="2006182"/>
    <lineage>
        <taxon>Archaea</taxon>
        <taxon>Methanobacteriati</taxon>
        <taxon>Methanobacteriota</taxon>
        <taxon>Methanomada group</taxon>
        <taxon>Methanobacteria</taxon>
        <taxon>Methanobacteriales</taxon>
        <taxon>Methanobacteriaceae</taxon>
        <taxon>Candidatus Methanobinarius</taxon>
    </lineage>
</organism>
<sequence length="47" mass="5600">MKFFVLPPYNALTTHYSGNYEDMVETYDKLFKEIGNLDKKFKGITYE</sequence>
<accession>A0A366MFA9</accession>
<comment type="caution">
    <text evidence="1">The sequence shown here is derived from an EMBL/GenBank/DDBJ whole genome shotgun (WGS) entry which is preliminary data.</text>
</comment>
<name>A0A366MFA9_9EURY</name>
<dbReference type="EMBL" id="NIZT01000005">
    <property type="protein sequence ID" value="RBQ24360.1"/>
    <property type="molecule type" value="Genomic_DNA"/>
</dbReference>
<dbReference type="Proteomes" id="UP000253099">
    <property type="component" value="Unassembled WGS sequence"/>
</dbReference>
<gene>
    <name evidence="1" type="ORF">ALNOE001_02880</name>
</gene>
<evidence type="ECO:0000313" key="1">
    <source>
        <dbReference type="EMBL" id="RBQ24360.1"/>
    </source>
</evidence>
<dbReference type="SUPFAM" id="SSF55136">
    <property type="entry name" value="Probable bacterial effector-binding domain"/>
    <property type="match status" value="1"/>
</dbReference>